<dbReference type="Proteomes" id="UP000009026">
    <property type="component" value="Chromosome"/>
</dbReference>
<dbReference type="AlphaFoldDB" id="A0A0H4XAS6"/>
<name>A0A0H4XAS6_9BACT</name>
<accession>A0A0H4XAS6</accession>
<evidence type="ECO:0000256" key="1">
    <source>
        <dbReference type="SAM" id="MobiDB-lite"/>
    </source>
</evidence>
<proteinExistence type="predicted"/>
<gene>
    <name evidence="2" type="ORF">A176_007702</name>
</gene>
<keyword evidence="3" id="KW-1185">Reference proteome</keyword>
<feature type="region of interest" description="Disordered" evidence="1">
    <location>
        <begin position="1"/>
        <end position="57"/>
    </location>
</feature>
<organism evidence="2 3">
    <name type="scientific">Pseudomyxococcus hansupus</name>
    <dbReference type="NCBI Taxonomy" id="1297742"/>
    <lineage>
        <taxon>Bacteria</taxon>
        <taxon>Pseudomonadati</taxon>
        <taxon>Myxococcota</taxon>
        <taxon>Myxococcia</taxon>
        <taxon>Myxococcales</taxon>
        <taxon>Cystobacterineae</taxon>
        <taxon>Myxococcaceae</taxon>
        <taxon>Pseudomyxococcus</taxon>
    </lineage>
</organism>
<dbReference type="KEGG" id="mym:A176_007702"/>
<evidence type="ECO:0000313" key="3">
    <source>
        <dbReference type="Proteomes" id="UP000009026"/>
    </source>
</evidence>
<dbReference type="STRING" id="1297742.A176_007702"/>
<evidence type="ECO:0000313" key="2">
    <source>
        <dbReference type="EMBL" id="AKQ70790.1"/>
    </source>
</evidence>
<reference evidence="2 3" key="1">
    <citation type="journal article" date="2016" name="PLoS ONE">
        <title>Complete Genome Sequence and Comparative Genomics of a Novel Myxobacterium Myxococcus hansupus.</title>
        <authorList>
            <person name="Sharma G."/>
            <person name="Narwani T."/>
            <person name="Subramanian S."/>
        </authorList>
    </citation>
    <scope>NUCLEOTIDE SEQUENCE [LARGE SCALE GENOMIC DNA]</scope>
    <source>
        <strain evidence="3">mixupus</strain>
    </source>
</reference>
<dbReference type="EMBL" id="CP012109">
    <property type="protein sequence ID" value="AKQ70790.1"/>
    <property type="molecule type" value="Genomic_DNA"/>
</dbReference>
<sequence length="57" mass="6011">MPALDSTRIGSEQPEDDPSPRYPPADPAGIHGRHATWGPPGNAPAPRLTVGQASRKQ</sequence>
<protein>
    <submittedName>
        <fullName evidence="2">Uncharacterized protein</fullName>
    </submittedName>
</protein>